<gene>
    <name evidence="2" type="ORF">BP00DRAFT_93076</name>
</gene>
<name>A0A2V5HMC8_9EURO</name>
<keyword evidence="1" id="KW-1133">Transmembrane helix</keyword>
<proteinExistence type="predicted"/>
<dbReference type="AlphaFoldDB" id="A0A2V5HMC8"/>
<protein>
    <submittedName>
        <fullName evidence="2">Uncharacterized protein</fullName>
    </submittedName>
</protein>
<dbReference type="EMBL" id="KZ825634">
    <property type="protein sequence ID" value="PYI25635.1"/>
    <property type="molecule type" value="Genomic_DNA"/>
</dbReference>
<sequence length="198" mass="21870">MFFDFFKNEDCPVSMMFKLLSYTGTSTAALSGIRGLRVPPYKHQPILQEAEGAGHAVVDKTAATAILNRLFLFSVFSIPDLRILILVVSKIILLGVFFSLLLARNNDSCLHSGGDGVEKRYFPNAIALSSTRGTQLVIIEAKKKGGGHCYPSLLGNGVREHMKRQRLPDILSLRRIGVLTLNSRFRNVQSGSDPSRYT</sequence>
<keyword evidence="1" id="KW-0472">Membrane</keyword>
<evidence type="ECO:0000313" key="3">
    <source>
        <dbReference type="Proteomes" id="UP000248817"/>
    </source>
</evidence>
<evidence type="ECO:0000313" key="2">
    <source>
        <dbReference type="EMBL" id="PYI25635.1"/>
    </source>
</evidence>
<keyword evidence="1" id="KW-0812">Transmembrane</keyword>
<reference evidence="2 3" key="1">
    <citation type="submission" date="2018-02" db="EMBL/GenBank/DDBJ databases">
        <title>The genomes of Aspergillus section Nigri reveals drivers in fungal speciation.</title>
        <authorList>
            <consortium name="DOE Joint Genome Institute"/>
            <person name="Vesth T.C."/>
            <person name="Nybo J."/>
            <person name="Theobald S."/>
            <person name="Brandl J."/>
            <person name="Frisvad J.C."/>
            <person name="Nielsen K.F."/>
            <person name="Lyhne E.K."/>
            <person name="Kogle M.E."/>
            <person name="Kuo A."/>
            <person name="Riley R."/>
            <person name="Clum A."/>
            <person name="Nolan M."/>
            <person name="Lipzen A."/>
            <person name="Salamov A."/>
            <person name="Henrissat B."/>
            <person name="Wiebenga A."/>
            <person name="De vries R.P."/>
            <person name="Grigoriev I.V."/>
            <person name="Mortensen U.H."/>
            <person name="Andersen M.R."/>
            <person name="Baker S.E."/>
        </authorList>
    </citation>
    <scope>NUCLEOTIDE SEQUENCE [LARGE SCALE GENOMIC DNA]</scope>
    <source>
        <strain evidence="2 3">CBS 114.80</strain>
    </source>
</reference>
<accession>A0A2V5HMC8</accession>
<evidence type="ECO:0000256" key="1">
    <source>
        <dbReference type="SAM" id="Phobius"/>
    </source>
</evidence>
<dbReference type="Proteomes" id="UP000248817">
    <property type="component" value="Unassembled WGS sequence"/>
</dbReference>
<organism evidence="2 3">
    <name type="scientific">Aspergillus indologenus CBS 114.80</name>
    <dbReference type="NCBI Taxonomy" id="1450541"/>
    <lineage>
        <taxon>Eukaryota</taxon>
        <taxon>Fungi</taxon>
        <taxon>Dikarya</taxon>
        <taxon>Ascomycota</taxon>
        <taxon>Pezizomycotina</taxon>
        <taxon>Eurotiomycetes</taxon>
        <taxon>Eurotiomycetidae</taxon>
        <taxon>Eurotiales</taxon>
        <taxon>Aspergillaceae</taxon>
        <taxon>Aspergillus</taxon>
        <taxon>Aspergillus subgen. Circumdati</taxon>
    </lineage>
</organism>
<feature type="transmembrane region" description="Helical" evidence="1">
    <location>
        <begin position="81"/>
        <end position="103"/>
    </location>
</feature>
<keyword evidence="3" id="KW-1185">Reference proteome</keyword>